<proteinExistence type="predicted"/>
<dbReference type="GO" id="GO:0003824">
    <property type="term" value="F:catalytic activity"/>
    <property type="evidence" value="ECO:0007669"/>
    <property type="project" value="InterPro"/>
</dbReference>
<dbReference type="InterPro" id="IPR036388">
    <property type="entry name" value="WH-like_DNA-bd_sf"/>
</dbReference>
<dbReference type="Pfam" id="PF01035">
    <property type="entry name" value="DNA_binding_1"/>
    <property type="match status" value="1"/>
</dbReference>
<protein>
    <recommendedName>
        <fullName evidence="2">Methylated-DNA-[protein]-cysteine S-methyltransferase DNA binding domain-containing protein</fullName>
    </recommendedName>
</protein>
<keyword evidence="1" id="KW-0227">DNA damage</keyword>
<dbReference type="AlphaFoldDB" id="A0A2R5HH19"/>
<evidence type="ECO:0000313" key="4">
    <source>
        <dbReference type="Proteomes" id="UP000245021"/>
    </source>
</evidence>
<name>A0A2R5HH19_9LACT</name>
<dbReference type="Proteomes" id="UP000245021">
    <property type="component" value="Unassembled WGS sequence"/>
</dbReference>
<dbReference type="EMBL" id="BFFO01000009">
    <property type="protein sequence ID" value="GBG97304.1"/>
    <property type="molecule type" value="Genomic_DNA"/>
</dbReference>
<dbReference type="PANTHER" id="PTHR42942:SF1">
    <property type="entry name" value="ALKYLTRANSFERASE-LIKE PROTEIN 1"/>
    <property type="match status" value="1"/>
</dbReference>
<organism evidence="3 4">
    <name type="scientific">Lactococcus termiticola</name>
    <dbReference type="NCBI Taxonomy" id="2169526"/>
    <lineage>
        <taxon>Bacteria</taxon>
        <taxon>Bacillati</taxon>
        <taxon>Bacillota</taxon>
        <taxon>Bacilli</taxon>
        <taxon>Lactobacillales</taxon>
        <taxon>Streptococcaceae</taxon>
        <taxon>Lactococcus</taxon>
    </lineage>
</organism>
<evidence type="ECO:0000259" key="2">
    <source>
        <dbReference type="Pfam" id="PF01035"/>
    </source>
</evidence>
<dbReference type="InterPro" id="IPR014048">
    <property type="entry name" value="MethylDNA_cys_MeTrfase_DNA-bd"/>
</dbReference>
<dbReference type="InterPro" id="IPR036217">
    <property type="entry name" value="MethylDNA_cys_MeTrfase_DNAb"/>
</dbReference>
<reference evidence="3 4" key="1">
    <citation type="journal article" date="2018" name="Genome Announc.">
        <title>Draft Genome Sequence of Lactococcus sp. Strain NtB2 (JCM 32569), Isolated from the Gut of the Higher Termite Nasutitermes takasagoensis.</title>
        <authorList>
            <person name="Noda S."/>
            <person name="Aihara C."/>
            <person name="Yuki M."/>
            <person name="Ohkuma M."/>
        </authorList>
    </citation>
    <scope>NUCLEOTIDE SEQUENCE [LARGE SCALE GENOMIC DNA]</scope>
    <source>
        <strain evidence="3 4">NtB2</strain>
    </source>
</reference>
<gene>
    <name evidence="3" type="ORF">NtB2_01443</name>
</gene>
<dbReference type="CDD" id="cd06445">
    <property type="entry name" value="ATase"/>
    <property type="match status" value="1"/>
</dbReference>
<dbReference type="SUPFAM" id="SSF46767">
    <property type="entry name" value="Methylated DNA-protein cysteine methyltransferase, C-terminal domain"/>
    <property type="match status" value="1"/>
</dbReference>
<evidence type="ECO:0000256" key="1">
    <source>
        <dbReference type="ARBA" id="ARBA00022763"/>
    </source>
</evidence>
<dbReference type="OrthoDB" id="9802228at2"/>
<keyword evidence="4" id="KW-1185">Reference proteome</keyword>
<evidence type="ECO:0000313" key="3">
    <source>
        <dbReference type="EMBL" id="GBG97304.1"/>
    </source>
</evidence>
<dbReference type="GO" id="GO:0006281">
    <property type="term" value="P:DNA repair"/>
    <property type="evidence" value="ECO:0007669"/>
    <property type="project" value="InterPro"/>
</dbReference>
<dbReference type="Gene3D" id="1.10.10.10">
    <property type="entry name" value="Winged helix-like DNA-binding domain superfamily/Winged helix DNA-binding domain"/>
    <property type="match status" value="1"/>
</dbReference>
<comment type="caution">
    <text evidence="3">The sequence shown here is derived from an EMBL/GenBank/DDBJ whole genome shotgun (WGS) entry which is preliminary data.</text>
</comment>
<dbReference type="RefSeq" id="WP_109246255.1">
    <property type="nucleotide sequence ID" value="NZ_BFFO01000009.1"/>
</dbReference>
<dbReference type="PANTHER" id="PTHR42942">
    <property type="entry name" value="6-O-METHYLGUANINE DNA METHYLTRANSFERASE"/>
    <property type="match status" value="1"/>
</dbReference>
<sequence>MVENDFDDFVLVATDLSYEDFRAGLSPELKAEFDGLKPVTKQILAVIADVPYGTATSYKDVGSKAGLVNGARQVARVLHGLSEKYELPWWRIVKADRRIALTGAAGAEQARLLRLEGIEVTESGRLL</sequence>
<dbReference type="InterPro" id="IPR052520">
    <property type="entry name" value="ATL_DNA_repair"/>
</dbReference>
<accession>A0A2R5HH19</accession>
<feature type="domain" description="Methylated-DNA-[protein]-cysteine S-methyltransferase DNA binding" evidence="2">
    <location>
        <begin position="39"/>
        <end position="118"/>
    </location>
</feature>